<dbReference type="GO" id="GO:0008113">
    <property type="term" value="F:peptide-methionine (S)-S-oxide reductase activity"/>
    <property type="evidence" value="ECO:0007669"/>
    <property type="project" value="UniProtKB-EC"/>
</dbReference>
<name>A0ABS8CBI5_9BURK</name>
<protein>
    <recommendedName>
        <fullName evidence="4">Peptide methionine sulfoxide reductase MsrA</fullName>
        <shortName evidence="4">Protein-methionine-S-oxide reductase</shortName>
        <ecNumber evidence="4">1.8.4.11</ecNumber>
    </recommendedName>
    <alternativeName>
        <fullName evidence="4">Peptide-methionine (S)-S-oxide reductase</fullName>
        <shortName evidence="4">Peptide Met(O) reductase</shortName>
    </alternativeName>
</protein>
<dbReference type="EC" id="1.8.4.11" evidence="4"/>
<evidence type="ECO:0000313" key="6">
    <source>
        <dbReference type="EMBL" id="MCB5363383.1"/>
    </source>
</evidence>
<comment type="caution">
    <text evidence="6">The sequence shown here is derived from an EMBL/GenBank/DDBJ whole genome shotgun (WGS) entry which is preliminary data.</text>
</comment>
<dbReference type="Gene3D" id="3.30.1060.10">
    <property type="entry name" value="Peptide methionine sulphoxide reductase MsrA"/>
    <property type="match status" value="1"/>
</dbReference>
<comment type="similarity">
    <text evidence="4">Belongs to the MsrA Met sulfoxide reductase family.</text>
</comment>
<accession>A0ABS8CBI5</accession>
<proteinExistence type="inferred from homology"/>
<organism evidence="6 7">
    <name type="scientific">Mesopusillimonas faecipullorum</name>
    <dbReference type="NCBI Taxonomy" id="2755040"/>
    <lineage>
        <taxon>Bacteria</taxon>
        <taxon>Pseudomonadati</taxon>
        <taxon>Pseudomonadota</taxon>
        <taxon>Betaproteobacteria</taxon>
        <taxon>Burkholderiales</taxon>
        <taxon>Alcaligenaceae</taxon>
        <taxon>Mesopusillimonas</taxon>
    </lineage>
</organism>
<dbReference type="NCBIfam" id="TIGR00401">
    <property type="entry name" value="msrA"/>
    <property type="match status" value="1"/>
</dbReference>
<keyword evidence="7" id="KW-1185">Reference proteome</keyword>
<evidence type="ECO:0000256" key="2">
    <source>
        <dbReference type="ARBA" id="ARBA00047806"/>
    </source>
</evidence>
<dbReference type="InterPro" id="IPR036509">
    <property type="entry name" value="Met_Sox_Rdtase_MsrA_sf"/>
</dbReference>
<dbReference type="RefSeq" id="WP_226953734.1">
    <property type="nucleotide sequence ID" value="NZ_JACDXW010000003.1"/>
</dbReference>
<dbReference type="PANTHER" id="PTHR43774">
    <property type="entry name" value="PEPTIDE METHIONINE SULFOXIDE REDUCTASE"/>
    <property type="match status" value="1"/>
</dbReference>
<evidence type="ECO:0000256" key="3">
    <source>
        <dbReference type="ARBA" id="ARBA00048782"/>
    </source>
</evidence>
<dbReference type="SUPFAM" id="SSF55068">
    <property type="entry name" value="Peptide methionine sulfoxide reductase"/>
    <property type="match status" value="1"/>
</dbReference>
<evidence type="ECO:0000259" key="5">
    <source>
        <dbReference type="Pfam" id="PF01625"/>
    </source>
</evidence>
<dbReference type="EMBL" id="JACDXW010000003">
    <property type="protein sequence ID" value="MCB5363383.1"/>
    <property type="molecule type" value="Genomic_DNA"/>
</dbReference>
<evidence type="ECO:0000256" key="1">
    <source>
        <dbReference type="ARBA" id="ARBA00023002"/>
    </source>
</evidence>
<evidence type="ECO:0000256" key="4">
    <source>
        <dbReference type="HAMAP-Rule" id="MF_01401"/>
    </source>
</evidence>
<sequence length="178" mass="19743">MNEPHYEVAVFGGGCFWCTEAVLAGLKGVKQVEPGYTGGHVQNPTYEQICNQDTGHIEVVRVQFDPQVIGYDDLLDVFFGTHDPTTLNRQGADVGPQYASVIFYQSPEQEIAAQAAIGCVQQALGKPVVTRLLPAEHFWPAETYHYQYYQRNPGQGYCQFVIAPKMAALRKKFASLLA</sequence>
<dbReference type="PANTHER" id="PTHR43774:SF1">
    <property type="entry name" value="PEPTIDE METHIONINE SULFOXIDE REDUCTASE MSRA 2"/>
    <property type="match status" value="1"/>
</dbReference>
<gene>
    <name evidence="4 6" type="primary">msrA</name>
    <name evidence="6" type="ORF">H0484_06435</name>
</gene>
<comment type="catalytic activity">
    <reaction evidence="3 4">
        <text>[thioredoxin]-disulfide + L-methionine + H2O = L-methionine (S)-S-oxide + [thioredoxin]-dithiol</text>
        <dbReference type="Rhea" id="RHEA:19993"/>
        <dbReference type="Rhea" id="RHEA-COMP:10698"/>
        <dbReference type="Rhea" id="RHEA-COMP:10700"/>
        <dbReference type="ChEBI" id="CHEBI:15377"/>
        <dbReference type="ChEBI" id="CHEBI:29950"/>
        <dbReference type="ChEBI" id="CHEBI:50058"/>
        <dbReference type="ChEBI" id="CHEBI:57844"/>
        <dbReference type="ChEBI" id="CHEBI:58772"/>
        <dbReference type="EC" id="1.8.4.11"/>
    </reaction>
</comment>
<comment type="function">
    <text evidence="4">Has an important function as a repair enzyme for proteins that have been inactivated by oxidation. Catalyzes the reversible oxidation-reduction of methionine sulfoxide in proteins to methionine.</text>
</comment>
<reference evidence="6 7" key="1">
    <citation type="submission" date="2020-07" db="EMBL/GenBank/DDBJ databases">
        <title>Pusillimonas sp. nov., isolated from poultry manure in Taiwan.</title>
        <authorList>
            <person name="Lin S.-Y."/>
            <person name="Tang Y.-S."/>
            <person name="Young C.-C."/>
        </authorList>
    </citation>
    <scope>NUCLEOTIDE SEQUENCE [LARGE SCALE GENOMIC DNA]</scope>
    <source>
        <strain evidence="6 7">CC-YST705</strain>
    </source>
</reference>
<dbReference type="Pfam" id="PF01625">
    <property type="entry name" value="PMSR"/>
    <property type="match status" value="1"/>
</dbReference>
<keyword evidence="1 4" id="KW-0560">Oxidoreductase</keyword>
<feature type="domain" description="Peptide methionine sulphoxide reductase MsrA" evidence="5">
    <location>
        <begin position="9"/>
        <end position="159"/>
    </location>
</feature>
<evidence type="ECO:0000313" key="7">
    <source>
        <dbReference type="Proteomes" id="UP000776983"/>
    </source>
</evidence>
<feature type="active site" evidence="4">
    <location>
        <position position="15"/>
    </location>
</feature>
<dbReference type="Proteomes" id="UP000776983">
    <property type="component" value="Unassembled WGS sequence"/>
</dbReference>
<dbReference type="HAMAP" id="MF_01401">
    <property type="entry name" value="MsrA"/>
    <property type="match status" value="1"/>
</dbReference>
<comment type="catalytic activity">
    <reaction evidence="2 4">
        <text>L-methionyl-[protein] + [thioredoxin]-disulfide + H2O = L-methionyl-(S)-S-oxide-[protein] + [thioredoxin]-dithiol</text>
        <dbReference type="Rhea" id="RHEA:14217"/>
        <dbReference type="Rhea" id="RHEA-COMP:10698"/>
        <dbReference type="Rhea" id="RHEA-COMP:10700"/>
        <dbReference type="Rhea" id="RHEA-COMP:12313"/>
        <dbReference type="Rhea" id="RHEA-COMP:12315"/>
        <dbReference type="ChEBI" id="CHEBI:15377"/>
        <dbReference type="ChEBI" id="CHEBI:16044"/>
        <dbReference type="ChEBI" id="CHEBI:29950"/>
        <dbReference type="ChEBI" id="CHEBI:44120"/>
        <dbReference type="ChEBI" id="CHEBI:50058"/>
        <dbReference type="EC" id="1.8.4.11"/>
    </reaction>
</comment>
<dbReference type="InterPro" id="IPR002569">
    <property type="entry name" value="Met_Sox_Rdtase_MsrA_dom"/>
</dbReference>